<name>A0ABQ3PKL8_9ACTN</name>
<keyword evidence="3" id="KW-1185">Reference proteome</keyword>
<organism evidence="2 3">
    <name type="scientific">Streptomyces hydrogenans</name>
    <dbReference type="NCBI Taxonomy" id="1873719"/>
    <lineage>
        <taxon>Bacteria</taxon>
        <taxon>Bacillati</taxon>
        <taxon>Actinomycetota</taxon>
        <taxon>Actinomycetes</taxon>
        <taxon>Kitasatosporales</taxon>
        <taxon>Streptomycetaceae</taxon>
        <taxon>Streptomyces</taxon>
    </lineage>
</organism>
<feature type="compositionally biased region" description="Low complexity" evidence="1">
    <location>
        <begin position="111"/>
        <end position="124"/>
    </location>
</feature>
<feature type="region of interest" description="Disordered" evidence="1">
    <location>
        <begin position="70"/>
        <end position="210"/>
    </location>
</feature>
<dbReference type="SUPFAM" id="SSF47598">
    <property type="entry name" value="Ribbon-helix-helix"/>
    <property type="match status" value="1"/>
</dbReference>
<gene>
    <name evidence="2" type="ORF">Shyd_69290</name>
</gene>
<evidence type="ECO:0008006" key="4">
    <source>
        <dbReference type="Google" id="ProtNLM"/>
    </source>
</evidence>
<feature type="compositionally biased region" description="Basic residues" evidence="1">
    <location>
        <begin position="88"/>
        <end position="107"/>
    </location>
</feature>
<protein>
    <recommendedName>
        <fullName evidence="4">Arc-like DNA binding domain-containing protein</fullName>
    </recommendedName>
</protein>
<accession>A0ABQ3PKL8</accession>
<comment type="caution">
    <text evidence="2">The sequence shown here is derived from an EMBL/GenBank/DDBJ whole genome shotgun (WGS) entry which is preliminary data.</text>
</comment>
<proteinExistence type="predicted"/>
<dbReference type="InterPro" id="IPR010985">
    <property type="entry name" value="Ribbon_hlx_hlx"/>
</dbReference>
<evidence type="ECO:0000313" key="2">
    <source>
        <dbReference type="EMBL" id="GHI25558.1"/>
    </source>
</evidence>
<dbReference type="Proteomes" id="UP001052739">
    <property type="component" value="Unassembled WGS sequence"/>
</dbReference>
<reference evidence="2" key="1">
    <citation type="submission" date="2024-05" db="EMBL/GenBank/DDBJ databases">
        <title>Whole genome shotgun sequence of Streptomyces hydrogenans NBRC 13475.</title>
        <authorList>
            <person name="Komaki H."/>
            <person name="Tamura T."/>
        </authorList>
    </citation>
    <scope>NUCLEOTIDE SEQUENCE</scope>
    <source>
        <strain evidence="2">NBRC 13475</strain>
    </source>
</reference>
<dbReference type="EMBL" id="BNDW01000080">
    <property type="protein sequence ID" value="GHI25558.1"/>
    <property type="molecule type" value="Genomic_DNA"/>
</dbReference>
<evidence type="ECO:0000256" key="1">
    <source>
        <dbReference type="SAM" id="MobiDB-lite"/>
    </source>
</evidence>
<evidence type="ECO:0000313" key="3">
    <source>
        <dbReference type="Proteomes" id="UP001052739"/>
    </source>
</evidence>
<sequence>MSDANVRIPEEARDRLAAVAAAEGLSLRAYLARLAETVLTPAERAARADKAKTALNAWTGYNPTAGEEAAWTTNSTAASPRCSARDRAHAHRPRRDRDGRRRHRQRPRPPASSTAPTPKPAGTSTPPPARSSKPTGPAPAPPSTWRPARHHRDRTSTCRPSSPSPSRPPGPGPHPAHRPAHPGPADGAIIATTTPERWKGEPVRVLDLTP</sequence>
<feature type="compositionally biased region" description="Pro residues" evidence="1">
    <location>
        <begin position="162"/>
        <end position="174"/>
    </location>
</feature>